<evidence type="ECO:0000256" key="4">
    <source>
        <dbReference type="ARBA" id="ARBA00022679"/>
    </source>
</evidence>
<dbReference type="Proteomes" id="UP000542125">
    <property type="component" value="Unassembled WGS sequence"/>
</dbReference>
<evidence type="ECO:0000256" key="1">
    <source>
        <dbReference type="ARBA" id="ARBA00000085"/>
    </source>
</evidence>
<dbReference type="InterPro" id="IPR036097">
    <property type="entry name" value="HisK_dim/P_sf"/>
</dbReference>
<dbReference type="InterPro" id="IPR029016">
    <property type="entry name" value="GAF-like_dom_sf"/>
</dbReference>
<dbReference type="SUPFAM" id="SSF47384">
    <property type="entry name" value="Homodimeric domain of signal transducing histidine kinase"/>
    <property type="match status" value="1"/>
</dbReference>
<dbReference type="InterPro" id="IPR005467">
    <property type="entry name" value="His_kinase_dom"/>
</dbReference>
<sequence>MSSSAQDPRDARRLAALAYYQIVDTPREASFDELAELAADLCGAPIAVVNLIASHRQFFKAEVGLGVRETPLDNSFCIHALLEDEFLLVPDATQDARFACNPLVTGEPHLRFYAGALLKTADGVPIGTLCVLDYQPRTLTALQQKSLRVLARQVMAQLELRREVIERDRGNDELTRTRNEAVDSEARFRNMADYAPVMLWVTDANGACTYLNQRWYDFTGQTPAEAEGLGWLAATHPDDSQRTGQIFLDANATRVPFRLEYRLRHADGSYHWAIDAALPRFGADGTFLGYIGSVIDIQDRRHAEEQLQASEARYRTLFNSIESGFCVVEVDLSGDQVDYRVVEANPAFFQQTGFPQAIVDQWLRKALPNLEEHWYDVYGRVARSGEPMRFEQGSAALERWFDVFAFRTGHASESRVAILFNDISARRKAEEALRQLNETLEQQVAERTAERDRMWATSPDLMLVIDFSGVFRQVNPAWTTMLGYEAAELIGRHVTEFVVNDDHDDTIQSYRSAAAGGRTTIVNRYHHKNGSTRWISWVAAPAGDVTYATGRDITAEREQALALAQTEEQLRQAQKMEAVGQLTGGIAHDFNNLLTGVIGSLDLLQRQLARGQTDKLARYATAATTSANRAAALTHRLLAFSRRQPLDPKAVNANRLVSGMEDLLRRTIGENIALEIVTAGGLWQSLCDPHQLESAVLNLVINGRDAMPGGGTLTIETCNAHIDLAYSARLGNVRPGQYVCVCVTDTGTGMTKETIARAFEPFFTTKPIGQGTGLGLSMIYGFARQSEGYAKIYSEVGQGTTVKLYLPRFYGDADRLDDEQRGLGTAHGTDAGEVVLVIEDETVVRDLVVEVLQDLGYQTIEAADGPSGLKVLQSAARIDLLITDIGLPGLNGRQVVDAARQQRPELKVLFMTGYAENATIANGFLEPGMQMITKPFAIDALMLRIRDMIKG</sequence>
<dbReference type="Pfam" id="PF00512">
    <property type="entry name" value="HisKA"/>
    <property type="match status" value="1"/>
</dbReference>
<feature type="domain" description="PAS" evidence="10">
    <location>
        <begin position="184"/>
        <end position="239"/>
    </location>
</feature>
<dbReference type="InterPro" id="IPR000700">
    <property type="entry name" value="PAS-assoc_C"/>
</dbReference>
<dbReference type="InterPro" id="IPR001789">
    <property type="entry name" value="Sig_transdc_resp-reg_receiver"/>
</dbReference>
<evidence type="ECO:0000256" key="7">
    <source>
        <dbReference type="SAM" id="Coils"/>
    </source>
</evidence>
<dbReference type="SUPFAM" id="SSF55874">
    <property type="entry name" value="ATPase domain of HSP90 chaperone/DNA topoisomerase II/histidine kinase"/>
    <property type="match status" value="1"/>
</dbReference>
<keyword evidence="4" id="KW-0808">Transferase</keyword>
<protein>
    <recommendedName>
        <fullName evidence="2">histidine kinase</fullName>
        <ecNumber evidence="2">2.7.13.3</ecNumber>
    </recommendedName>
</protein>
<dbReference type="Pfam" id="PF13188">
    <property type="entry name" value="PAS_8"/>
    <property type="match status" value="1"/>
</dbReference>
<dbReference type="InterPro" id="IPR001610">
    <property type="entry name" value="PAC"/>
</dbReference>
<dbReference type="InterPro" id="IPR013655">
    <property type="entry name" value="PAS_fold_3"/>
</dbReference>
<dbReference type="InterPro" id="IPR035965">
    <property type="entry name" value="PAS-like_dom_sf"/>
</dbReference>
<dbReference type="Pfam" id="PF08448">
    <property type="entry name" value="PAS_4"/>
    <property type="match status" value="1"/>
</dbReference>
<evidence type="ECO:0000256" key="2">
    <source>
        <dbReference type="ARBA" id="ARBA00012438"/>
    </source>
</evidence>
<dbReference type="InterPro" id="IPR000014">
    <property type="entry name" value="PAS"/>
</dbReference>
<dbReference type="Gene3D" id="1.10.287.130">
    <property type="match status" value="1"/>
</dbReference>
<feature type="domain" description="Histidine kinase" evidence="8">
    <location>
        <begin position="585"/>
        <end position="810"/>
    </location>
</feature>
<dbReference type="PANTHER" id="PTHR43304:SF1">
    <property type="entry name" value="PAC DOMAIN-CONTAINING PROTEIN"/>
    <property type="match status" value="1"/>
</dbReference>
<dbReference type="InterPro" id="IPR011006">
    <property type="entry name" value="CheY-like_superfamily"/>
</dbReference>
<dbReference type="InterPro" id="IPR036890">
    <property type="entry name" value="HATPase_C_sf"/>
</dbReference>
<feature type="modified residue" description="4-aspartylphosphate" evidence="6">
    <location>
        <position position="884"/>
    </location>
</feature>
<dbReference type="Pfam" id="PF02518">
    <property type="entry name" value="HATPase_c"/>
    <property type="match status" value="1"/>
</dbReference>
<dbReference type="AlphaFoldDB" id="A0A7Y9IX52"/>
<evidence type="ECO:0000256" key="5">
    <source>
        <dbReference type="ARBA" id="ARBA00022777"/>
    </source>
</evidence>
<comment type="catalytic activity">
    <reaction evidence="1">
        <text>ATP + protein L-histidine = ADP + protein N-phospho-L-histidine.</text>
        <dbReference type="EC" id="2.7.13.3"/>
    </reaction>
</comment>
<dbReference type="PANTHER" id="PTHR43304">
    <property type="entry name" value="PHYTOCHROME-LIKE PROTEIN CPH1"/>
    <property type="match status" value="1"/>
</dbReference>
<dbReference type="CDD" id="cd00130">
    <property type="entry name" value="PAS"/>
    <property type="match status" value="2"/>
</dbReference>
<evidence type="ECO:0000259" key="8">
    <source>
        <dbReference type="PROSITE" id="PS50109"/>
    </source>
</evidence>
<evidence type="ECO:0000313" key="12">
    <source>
        <dbReference type="EMBL" id="NYE84710.1"/>
    </source>
</evidence>
<reference evidence="12 13" key="1">
    <citation type="submission" date="2020-07" db="EMBL/GenBank/DDBJ databases">
        <title>Genomic Encyclopedia of Type Strains, Phase IV (KMG-V): Genome sequencing to study the core and pangenomes of soil and plant-associated prokaryotes.</title>
        <authorList>
            <person name="Whitman W."/>
        </authorList>
    </citation>
    <scope>NUCLEOTIDE SEQUENCE [LARGE SCALE GENOMIC DNA]</scope>
    <source>
        <strain evidence="12 13">SAS40</strain>
    </source>
</reference>
<dbReference type="InterPro" id="IPR052162">
    <property type="entry name" value="Sensor_kinase/Photoreceptor"/>
</dbReference>
<dbReference type="Pfam" id="PF00072">
    <property type="entry name" value="Response_reg"/>
    <property type="match status" value="1"/>
</dbReference>
<feature type="domain" description="Response regulatory" evidence="9">
    <location>
        <begin position="834"/>
        <end position="949"/>
    </location>
</feature>
<evidence type="ECO:0000259" key="9">
    <source>
        <dbReference type="PROSITE" id="PS50110"/>
    </source>
</evidence>
<organism evidence="12 13">
    <name type="scientific">Pigmentiphaga litoralis</name>
    <dbReference type="NCBI Taxonomy" id="516702"/>
    <lineage>
        <taxon>Bacteria</taxon>
        <taxon>Pseudomonadati</taxon>
        <taxon>Pseudomonadota</taxon>
        <taxon>Betaproteobacteria</taxon>
        <taxon>Burkholderiales</taxon>
        <taxon>Alcaligenaceae</taxon>
        <taxon>Pigmentiphaga</taxon>
    </lineage>
</organism>
<dbReference type="EC" id="2.7.13.3" evidence="2"/>
<gene>
    <name evidence="12" type="ORF">FHW18_003981</name>
</gene>
<dbReference type="RefSeq" id="WP_179588370.1">
    <property type="nucleotide sequence ID" value="NZ_JACBYR010000001.1"/>
</dbReference>
<keyword evidence="3 6" id="KW-0597">Phosphoprotein</keyword>
<evidence type="ECO:0000259" key="11">
    <source>
        <dbReference type="PROSITE" id="PS50113"/>
    </source>
</evidence>
<feature type="coiled-coil region" evidence="7">
    <location>
        <begin position="426"/>
        <end position="453"/>
    </location>
</feature>
<feature type="domain" description="PAS" evidence="10">
    <location>
        <begin position="447"/>
        <end position="517"/>
    </location>
</feature>
<dbReference type="SUPFAM" id="SSF55781">
    <property type="entry name" value="GAF domain-like"/>
    <property type="match status" value="1"/>
</dbReference>
<dbReference type="Gene3D" id="3.30.565.10">
    <property type="entry name" value="Histidine kinase-like ATPase, C-terminal domain"/>
    <property type="match status" value="1"/>
</dbReference>
<proteinExistence type="predicted"/>
<keyword evidence="13" id="KW-1185">Reference proteome</keyword>
<dbReference type="PRINTS" id="PR00344">
    <property type="entry name" value="BCTRLSENSOR"/>
</dbReference>
<dbReference type="InterPro" id="IPR004358">
    <property type="entry name" value="Sig_transdc_His_kin-like_C"/>
</dbReference>
<dbReference type="PROSITE" id="PS50109">
    <property type="entry name" value="HIS_KIN"/>
    <property type="match status" value="1"/>
</dbReference>
<dbReference type="SMART" id="SM00448">
    <property type="entry name" value="REC"/>
    <property type="match status" value="1"/>
</dbReference>
<dbReference type="GO" id="GO:0000155">
    <property type="term" value="F:phosphorelay sensor kinase activity"/>
    <property type="evidence" value="ECO:0007669"/>
    <property type="project" value="InterPro"/>
</dbReference>
<dbReference type="SMART" id="SM00091">
    <property type="entry name" value="PAS"/>
    <property type="match status" value="3"/>
</dbReference>
<dbReference type="InterPro" id="IPR013656">
    <property type="entry name" value="PAS_4"/>
</dbReference>
<dbReference type="SMART" id="SM00387">
    <property type="entry name" value="HATPase_c"/>
    <property type="match status" value="1"/>
</dbReference>
<accession>A0A7Y9IX52</accession>
<dbReference type="EMBL" id="JACBYR010000001">
    <property type="protein sequence ID" value="NYE84710.1"/>
    <property type="molecule type" value="Genomic_DNA"/>
</dbReference>
<name>A0A7Y9IX52_9BURK</name>
<feature type="domain" description="PAC" evidence="11">
    <location>
        <begin position="257"/>
        <end position="309"/>
    </location>
</feature>
<dbReference type="Gene3D" id="3.30.450.20">
    <property type="entry name" value="PAS domain"/>
    <property type="match status" value="3"/>
</dbReference>
<evidence type="ECO:0000256" key="6">
    <source>
        <dbReference type="PROSITE-ProRule" id="PRU00169"/>
    </source>
</evidence>
<dbReference type="CDD" id="cd00082">
    <property type="entry name" value="HisKA"/>
    <property type="match status" value="1"/>
</dbReference>
<dbReference type="SMART" id="SM00086">
    <property type="entry name" value="PAC"/>
    <property type="match status" value="2"/>
</dbReference>
<comment type="caution">
    <text evidence="12">The sequence shown here is derived from an EMBL/GenBank/DDBJ whole genome shotgun (WGS) entry which is preliminary data.</text>
</comment>
<dbReference type="Gene3D" id="3.40.50.2300">
    <property type="match status" value="1"/>
</dbReference>
<dbReference type="InterPro" id="IPR003594">
    <property type="entry name" value="HATPase_dom"/>
</dbReference>
<dbReference type="Pfam" id="PF08447">
    <property type="entry name" value="PAS_3"/>
    <property type="match status" value="1"/>
</dbReference>
<evidence type="ECO:0000259" key="10">
    <source>
        <dbReference type="PROSITE" id="PS50112"/>
    </source>
</evidence>
<dbReference type="CDD" id="cd18161">
    <property type="entry name" value="REC_hyHK_blue-like"/>
    <property type="match status" value="1"/>
</dbReference>
<dbReference type="NCBIfam" id="TIGR00229">
    <property type="entry name" value="sensory_box"/>
    <property type="match status" value="2"/>
</dbReference>
<keyword evidence="7" id="KW-0175">Coiled coil</keyword>
<evidence type="ECO:0000256" key="3">
    <source>
        <dbReference type="ARBA" id="ARBA00022553"/>
    </source>
</evidence>
<dbReference type="SMART" id="SM00388">
    <property type="entry name" value="HisKA"/>
    <property type="match status" value="1"/>
</dbReference>
<dbReference type="PROSITE" id="PS50113">
    <property type="entry name" value="PAC"/>
    <property type="match status" value="1"/>
</dbReference>
<dbReference type="CDD" id="cd16919">
    <property type="entry name" value="HATPase_CckA-like"/>
    <property type="match status" value="1"/>
</dbReference>
<dbReference type="PROSITE" id="PS50112">
    <property type="entry name" value="PAS"/>
    <property type="match status" value="2"/>
</dbReference>
<dbReference type="FunFam" id="3.30.450.20:FF:000099">
    <property type="entry name" value="Sensory box sensor histidine kinase"/>
    <property type="match status" value="1"/>
</dbReference>
<dbReference type="SUPFAM" id="SSF52172">
    <property type="entry name" value="CheY-like"/>
    <property type="match status" value="1"/>
</dbReference>
<dbReference type="SUPFAM" id="SSF55785">
    <property type="entry name" value="PYP-like sensor domain (PAS domain)"/>
    <property type="match status" value="3"/>
</dbReference>
<keyword evidence="5" id="KW-0418">Kinase</keyword>
<dbReference type="PROSITE" id="PS50110">
    <property type="entry name" value="RESPONSE_REGULATORY"/>
    <property type="match status" value="1"/>
</dbReference>
<dbReference type="Gene3D" id="3.30.450.40">
    <property type="match status" value="1"/>
</dbReference>
<dbReference type="InterPro" id="IPR003661">
    <property type="entry name" value="HisK_dim/P_dom"/>
</dbReference>
<evidence type="ECO:0000313" key="13">
    <source>
        <dbReference type="Proteomes" id="UP000542125"/>
    </source>
</evidence>